<keyword evidence="5" id="KW-0274">FAD</keyword>
<evidence type="ECO:0000313" key="7">
    <source>
        <dbReference type="EMBL" id="CAF9918500.1"/>
    </source>
</evidence>
<protein>
    <recommendedName>
        <fullName evidence="2 5">Proline dehydrogenase</fullName>
        <ecNumber evidence="2 5">1.5.5.2</ecNumber>
    </recommendedName>
</protein>
<accession>A0A8H3IK67</accession>
<comment type="similarity">
    <text evidence="1 5">Belongs to the proline oxidase family.</text>
</comment>
<dbReference type="GO" id="GO:0005739">
    <property type="term" value="C:mitochondrion"/>
    <property type="evidence" value="ECO:0007669"/>
    <property type="project" value="TreeGrafter"/>
</dbReference>
<dbReference type="GO" id="GO:0010133">
    <property type="term" value="P:L-proline catabolic process to L-glutamate"/>
    <property type="evidence" value="ECO:0007669"/>
    <property type="project" value="TreeGrafter"/>
</dbReference>
<name>A0A8H3IK67_9LECA</name>
<evidence type="ECO:0000256" key="3">
    <source>
        <dbReference type="ARBA" id="ARBA00023002"/>
    </source>
</evidence>
<keyword evidence="4 5" id="KW-0642">Proline metabolism</keyword>
<evidence type="ECO:0000256" key="2">
    <source>
        <dbReference type="ARBA" id="ARBA00012695"/>
    </source>
</evidence>
<dbReference type="GO" id="GO:0071949">
    <property type="term" value="F:FAD binding"/>
    <property type="evidence" value="ECO:0007669"/>
    <property type="project" value="TreeGrafter"/>
</dbReference>
<evidence type="ECO:0000256" key="5">
    <source>
        <dbReference type="RuleBase" id="RU364054"/>
    </source>
</evidence>
<sequence length="485" mass="54235">MAKSFQPVYRYRQASYRPMILSPIPYRALHLTHRQREAITSPPVAQHQAVTTPLPLAQQPSKPPLSLLPLKTLIRSYLINSLSATPILLTPSLRLMTLLANSESPLLNPDRNPILRLLLKRTFYANFCAGETRTEIQKTVNGLKELGFTGVILAYAKEIVVQKDHDFSRCKNVDHTETVAEVKAWKEGNLKTIGLTASGEFVGLKFTGAGREAVQLLAQRQPPSDILAAATREVCDFAKASNVRVLFDAEQQAIQPGIDAWTLHFQRLYNNEVPGKVFVYGTYQAYLCSTPALLANHLAIASQEGFALGVKLVRGAYLNSDPRHLIWSTQEETDEAYDGIAEALIKRKYNQILRSSEQTREKFANVSLVLASHNHQSVRKAMAMRRAQTVTGEKKIDLAYGQLMGMADEVSCELALASKRQEDGGTETRPRVEGPKVFKYLVWGSVGECMKYLLRRAEENKDAVLRARESRTALKAEIWRRMTGA</sequence>
<organism evidence="7 8">
    <name type="scientific">Heterodermia speciosa</name>
    <dbReference type="NCBI Taxonomy" id="116794"/>
    <lineage>
        <taxon>Eukaryota</taxon>
        <taxon>Fungi</taxon>
        <taxon>Dikarya</taxon>
        <taxon>Ascomycota</taxon>
        <taxon>Pezizomycotina</taxon>
        <taxon>Lecanoromycetes</taxon>
        <taxon>OSLEUM clade</taxon>
        <taxon>Lecanoromycetidae</taxon>
        <taxon>Caliciales</taxon>
        <taxon>Physciaceae</taxon>
        <taxon>Heterodermia</taxon>
    </lineage>
</organism>
<keyword evidence="5" id="KW-0285">Flavoprotein</keyword>
<reference evidence="7" key="1">
    <citation type="submission" date="2021-03" db="EMBL/GenBank/DDBJ databases">
        <authorList>
            <person name="Tagirdzhanova G."/>
        </authorList>
    </citation>
    <scope>NUCLEOTIDE SEQUENCE</scope>
</reference>
<dbReference type="InterPro" id="IPR029041">
    <property type="entry name" value="FAD-linked_oxidoreductase-like"/>
</dbReference>
<evidence type="ECO:0000259" key="6">
    <source>
        <dbReference type="Pfam" id="PF01619"/>
    </source>
</evidence>
<dbReference type="OrthoDB" id="5464at2759"/>
<dbReference type="AlphaFoldDB" id="A0A8H3IK67"/>
<dbReference type="PANTHER" id="PTHR13914">
    <property type="entry name" value="PROLINE OXIDASE"/>
    <property type="match status" value="1"/>
</dbReference>
<gene>
    <name evidence="7" type="primary">PUT1</name>
    <name evidence="7" type="ORF">HETSPECPRED_003773</name>
</gene>
<evidence type="ECO:0000256" key="4">
    <source>
        <dbReference type="ARBA" id="ARBA00023062"/>
    </source>
</evidence>
<comment type="caution">
    <text evidence="7">The sequence shown here is derived from an EMBL/GenBank/DDBJ whole genome shotgun (WGS) entry which is preliminary data.</text>
</comment>
<comment type="function">
    <text evidence="5">Converts proline to delta-1-pyrroline-5-carboxylate.</text>
</comment>
<evidence type="ECO:0000313" key="8">
    <source>
        <dbReference type="Proteomes" id="UP000664521"/>
    </source>
</evidence>
<dbReference type="InterPro" id="IPR015659">
    <property type="entry name" value="Proline_oxidase"/>
</dbReference>
<comment type="cofactor">
    <cofactor evidence="5">
        <name>FAD</name>
        <dbReference type="ChEBI" id="CHEBI:57692"/>
    </cofactor>
</comment>
<dbReference type="EMBL" id="CAJPDS010000022">
    <property type="protein sequence ID" value="CAF9918500.1"/>
    <property type="molecule type" value="Genomic_DNA"/>
</dbReference>
<evidence type="ECO:0000256" key="1">
    <source>
        <dbReference type="ARBA" id="ARBA00005869"/>
    </source>
</evidence>
<dbReference type="Pfam" id="PF01619">
    <property type="entry name" value="Pro_dh"/>
    <property type="match status" value="1"/>
</dbReference>
<keyword evidence="8" id="KW-1185">Reference proteome</keyword>
<dbReference type="InterPro" id="IPR002872">
    <property type="entry name" value="Proline_DH_dom"/>
</dbReference>
<dbReference type="SUPFAM" id="SSF51730">
    <property type="entry name" value="FAD-linked oxidoreductase"/>
    <property type="match status" value="1"/>
</dbReference>
<dbReference type="EC" id="1.5.5.2" evidence="2 5"/>
<dbReference type="Proteomes" id="UP000664521">
    <property type="component" value="Unassembled WGS sequence"/>
</dbReference>
<dbReference type="Gene3D" id="3.20.20.220">
    <property type="match status" value="1"/>
</dbReference>
<dbReference type="PANTHER" id="PTHR13914:SF30">
    <property type="entry name" value="PROLINE DEHYDROGENASE"/>
    <property type="match status" value="1"/>
</dbReference>
<feature type="domain" description="Proline dehydrogenase" evidence="6">
    <location>
        <begin position="137"/>
        <end position="463"/>
    </location>
</feature>
<proteinExistence type="inferred from homology"/>
<dbReference type="GO" id="GO:0004657">
    <property type="term" value="F:proline dehydrogenase activity"/>
    <property type="evidence" value="ECO:0007669"/>
    <property type="project" value="UniProtKB-EC"/>
</dbReference>
<keyword evidence="3 5" id="KW-0560">Oxidoreductase</keyword>
<comment type="catalytic activity">
    <reaction evidence="5">
        <text>L-proline + a quinone = (S)-1-pyrroline-5-carboxylate + a quinol + H(+)</text>
        <dbReference type="Rhea" id="RHEA:23784"/>
        <dbReference type="ChEBI" id="CHEBI:15378"/>
        <dbReference type="ChEBI" id="CHEBI:17388"/>
        <dbReference type="ChEBI" id="CHEBI:24646"/>
        <dbReference type="ChEBI" id="CHEBI:60039"/>
        <dbReference type="ChEBI" id="CHEBI:132124"/>
        <dbReference type="EC" id="1.5.5.2"/>
    </reaction>
</comment>